<evidence type="ECO:0000256" key="1">
    <source>
        <dbReference type="ARBA" id="ARBA00006432"/>
    </source>
</evidence>
<dbReference type="GO" id="GO:0006631">
    <property type="term" value="P:fatty acid metabolic process"/>
    <property type="evidence" value="ECO:0007669"/>
    <property type="project" value="TreeGrafter"/>
</dbReference>
<dbReference type="Gene3D" id="3.40.50.12780">
    <property type="entry name" value="N-terminal domain of ligase-like"/>
    <property type="match status" value="1"/>
</dbReference>
<feature type="domain" description="AMP-binding enzyme C-terminal" evidence="4">
    <location>
        <begin position="396"/>
        <end position="461"/>
    </location>
</feature>
<dbReference type="InterPro" id="IPR000873">
    <property type="entry name" value="AMP-dep_synth/lig_dom"/>
</dbReference>
<dbReference type="Pfam" id="PF00501">
    <property type="entry name" value="AMP-binding"/>
    <property type="match status" value="1"/>
</dbReference>
<protein>
    <submittedName>
        <fullName evidence="5">Unannotated protein</fullName>
    </submittedName>
</protein>
<evidence type="ECO:0000259" key="3">
    <source>
        <dbReference type="Pfam" id="PF00501"/>
    </source>
</evidence>
<dbReference type="InterPro" id="IPR045851">
    <property type="entry name" value="AMP-bd_C_sf"/>
</dbReference>
<dbReference type="InterPro" id="IPR042099">
    <property type="entry name" value="ANL_N_sf"/>
</dbReference>
<reference evidence="5" key="1">
    <citation type="submission" date="2020-05" db="EMBL/GenBank/DDBJ databases">
        <authorList>
            <person name="Chiriac C."/>
            <person name="Salcher M."/>
            <person name="Ghai R."/>
            <person name="Kavagutti S V."/>
        </authorList>
    </citation>
    <scope>NUCLEOTIDE SEQUENCE</scope>
</reference>
<evidence type="ECO:0000256" key="2">
    <source>
        <dbReference type="ARBA" id="ARBA00022598"/>
    </source>
</evidence>
<sequence length="480" mass="52296">MNTPNIVSIMKALADKAAADPNRPAITCGDVTVTRAELESRTNRLARAYAERGVSHGRFVTVALPNSVEFYEACIAAWKLGATPQPVSYRLPDRERQAIVELADSALVVGVEQSAHPGRNTVAANFDASAYDDSPLPDVTAPAMKAPTSGGSTGRPKLIVAGDPGIVQVGAPGMGQKVDGVVCVPGPLYHNAPFSFGAGSLFHGNHLVLLPQFDAEATLAAVDKHRADWILFVPTMMSRISRLPEDVKNRYDLSSLTTVWHMAAPCPPWLKEEWCNWLGGEKIFELYAGTEAQAVTIIRGDEWLAHRGSVGRCVTGEMKVLDPDTFEELPPDAVGEIFMRNTRTTYKYLGAEARRSPDGWESLGDMGKIDAEGYVYLTDRRGDMILSGGANIYPAEVEIALSEHPDVVSSAVIGLPDEDLGNRIHAVVQVSKPVDEDELRTFLGERLVRYKVPRSFEFTSEPVRDDAGKVRRSALRDERS</sequence>
<dbReference type="InterPro" id="IPR025110">
    <property type="entry name" value="AMP-bd_C"/>
</dbReference>
<name>A0A6J6EX50_9ZZZZ</name>
<feature type="domain" description="AMP-dependent synthetase/ligase" evidence="3">
    <location>
        <begin position="14"/>
        <end position="348"/>
    </location>
</feature>
<organism evidence="5">
    <name type="scientific">freshwater metagenome</name>
    <dbReference type="NCBI Taxonomy" id="449393"/>
    <lineage>
        <taxon>unclassified sequences</taxon>
        <taxon>metagenomes</taxon>
        <taxon>ecological metagenomes</taxon>
    </lineage>
</organism>
<dbReference type="PANTHER" id="PTHR43201">
    <property type="entry name" value="ACYL-COA SYNTHETASE"/>
    <property type="match status" value="1"/>
</dbReference>
<dbReference type="AlphaFoldDB" id="A0A6J6EX50"/>
<dbReference type="PANTHER" id="PTHR43201:SF5">
    <property type="entry name" value="MEDIUM-CHAIN ACYL-COA LIGASE ACSF2, MITOCHONDRIAL"/>
    <property type="match status" value="1"/>
</dbReference>
<dbReference type="Gene3D" id="3.30.300.30">
    <property type="match status" value="1"/>
</dbReference>
<dbReference type="EMBL" id="CAEZTS010000052">
    <property type="protein sequence ID" value="CAB4577288.1"/>
    <property type="molecule type" value="Genomic_DNA"/>
</dbReference>
<dbReference type="Pfam" id="PF13193">
    <property type="entry name" value="AMP-binding_C"/>
    <property type="match status" value="1"/>
</dbReference>
<keyword evidence="2" id="KW-0436">Ligase</keyword>
<evidence type="ECO:0000259" key="4">
    <source>
        <dbReference type="Pfam" id="PF13193"/>
    </source>
</evidence>
<dbReference type="GO" id="GO:0031956">
    <property type="term" value="F:medium-chain fatty acid-CoA ligase activity"/>
    <property type="evidence" value="ECO:0007669"/>
    <property type="project" value="TreeGrafter"/>
</dbReference>
<gene>
    <name evidence="5" type="ORF">UFOPK1722_00756</name>
</gene>
<dbReference type="SUPFAM" id="SSF56801">
    <property type="entry name" value="Acetyl-CoA synthetase-like"/>
    <property type="match status" value="1"/>
</dbReference>
<accession>A0A6J6EX50</accession>
<evidence type="ECO:0000313" key="5">
    <source>
        <dbReference type="EMBL" id="CAB4577288.1"/>
    </source>
</evidence>
<proteinExistence type="inferred from homology"/>
<comment type="similarity">
    <text evidence="1">Belongs to the ATP-dependent AMP-binding enzyme family.</text>
</comment>